<dbReference type="CDD" id="cd06557">
    <property type="entry name" value="KPHMT-like"/>
    <property type="match status" value="1"/>
</dbReference>
<dbReference type="EC" id="2.1.2.11" evidence="8"/>
<feature type="active site" description="Proton acceptor" evidence="8 9">
    <location>
        <position position="182"/>
    </location>
</feature>
<keyword evidence="8" id="KW-0963">Cytoplasm</keyword>
<sequence length="269" mass="28538">MAKRRITDLLQMKAASEKIAMLTCYEAGFAKEMKKAGIDAILVGDSLGMVVQGHGSTLPVTLEEMIYHTENIVRSHPDAFIVVDLPFGSYEGSCEEAFRAASALMKAGAEMVKLEGGAGMAKITAFLTARGIPVCGHVGLLPQSVHLIGGYRVQGRDLQVAAQLIEDARAHQSAGAQLMVVECVPEEVGEALSIALDIPVIGIGAGALTDGQVLVMHDMLGVRGDVVPRFVKNFLASSAEKGDPSIEGAFKNYVTEVKMGVFPGKEHLF</sequence>
<dbReference type="UniPathway" id="UPA00028">
    <property type="reaction ID" value="UER00003"/>
</dbReference>
<comment type="pathway">
    <text evidence="1 8">Cofactor biosynthesis; (R)-pantothenate biosynthesis; (R)-pantoate from 3-methyl-2-oxobutanoate: step 1/2.</text>
</comment>
<comment type="similarity">
    <text evidence="2 8">Belongs to the PanB family.</text>
</comment>
<dbReference type="GO" id="GO:0000287">
    <property type="term" value="F:magnesium ion binding"/>
    <property type="evidence" value="ECO:0007669"/>
    <property type="project" value="TreeGrafter"/>
</dbReference>
<gene>
    <name evidence="8 12" type="primary">panB</name>
    <name evidence="12" type="ORF">DC082_02450</name>
</gene>
<comment type="caution">
    <text evidence="12">The sequence shown here is derived from an EMBL/GenBank/DDBJ whole genome shotgun (WGS) entry which is preliminary data.</text>
</comment>
<dbReference type="Gene3D" id="3.20.20.60">
    <property type="entry name" value="Phosphoenolpyruvate-binding domains"/>
    <property type="match status" value="1"/>
</dbReference>
<dbReference type="RefSeq" id="WP_109235603.1">
    <property type="nucleotide sequence ID" value="NZ_BMXZ01000001.1"/>
</dbReference>
<dbReference type="PIRSF" id="PIRSF000388">
    <property type="entry name" value="Pantoate_hydroxy_MeTrfase"/>
    <property type="match status" value="1"/>
</dbReference>
<evidence type="ECO:0000313" key="12">
    <source>
        <dbReference type="EMBL" id="PWD84423.1"/>
    </source>
</evidence>
<dbReference type="AlphaFoldDB" id="A0A2U2AMH6"/>
<accession>A0A2U2AMH6</accession>
<dbReference type="EMBL" id="QEWR01000002">
    <property type="protein sequence ID" value="PWD84423.1"/>
    <property type="molecule type" value="Genomic_DNA"/>
</dbReference>
<dbReference type="GO" id="GO:0015940">
    <property type="term" value="P:pantothenate biosynthetic process"/>
    <property type="evidence" value="ECO:0007669"/>
    <property type="project" value="UniProtKB-UniRule"/>
</dbReference>
<dbReference type="GO" id="GO:0005737">
    <property type="term" value="C:cytoplasm"/>
    <property type="evidence" value="ECO:0007669"/>
    <property type="project" value="UniProtKB-SubCell"/>
</dbReference>
<organism evidence="12 13">
    <name type="scientific">Ignatzschineria indica</name>
    <dbReference type="NCBI Taxonomy" id="472583"/>
    <lineage>
        <taxon>Bacteria</taxon>
        <taxon>Pseudomonadati</taxon>
        <taxon>Pseudomonadota</taxon>
        <taxon>Gammaproteobacteria</taxon>
        <taxon>Cardiobacteriales</taxon>
        <taxon>Ignatzschineriaceae</taxon>
        <taxon>Ignatzschineria</taxon>
    </lineage>
</organism>
<dbReference type="InterPro" id="IPR015813">
    <property type="entry name" value="Pyrv/PenolPyrv_kinase-like_dom"/>
</dbReference>
<evidence type="ECO:0000256" key="1">
    <source>
        <dbReference type="ARBA" id="ARBA00005033"/>
    </source>
</evidence>
<dbReference type="NCBIfam" id="NF001452">
    <property type="entry name" value="PRK00311.1"/>
    <property type="match status" value="1"/>
</dbReference>
<dbReference type="InterPro" id="IPR003700">
    <property type="entry name" value="Pantoate_hydroxy_MeTrfase"/>
</dbReference>
<comment type="subcellular location">
    <subcellularLocation>
        <location evidence="8">Cytoplasm</location>
    </subcellularLocation>
</comment>
<dbReference type="NCBIfam" id="TIGR00222">
    <property type="entry name" value="panB"/>
    <property type="match status" value="1"/>
</dbReference>
<evidence type="ECO:0000256" key="11">
    <source>
        <dbReference type="PIRSR" id="PIRSR000388-3"/>
    </source>
</evidence>
<keyword evidence="13" id="KW-1185">Reference proteome</keyword>
<feature type="binding site" evidence="8 10">
    <location>
        <position position="113"/>
    </location>
    <ligand>
        <name>3-methyl-2-oxobutanoate</name>
        <dbReference type="ChEBI" id="CHEBI:11851"/>
    </ligand>
</feature>
<evidence type="ECO:0000256" key="4">
    <source>
        <dbReference type="ARBA" id="ARBA00022655"/>
    </source>
</evidence>
<feature type="binding site" evidence="8 11">
    <location>
        <position position="84"/>
    </location>
    <ligand>
        <name>Mg(2+)</name>
        <dbReference type="ChEBI" id="CHEBI:18420"/>
    </ligand>
</feature>
<dbReference type="PANTHER" id="PTHR20881">
    <property type="entry name" value="3-METHYL-2-OXOBUTANOATE HYDROXYMETHYLTRANSFERASE"/>
    <property type="match status" value="1"/>
</dbReference>
<evidence type="ECO:0000256" key="7">
    <source>
        <dbReference type="ARBA" id="ARBA00056497"/>
    </source>
</evidence>
<comment type="function">
    <text evidence="7 8">Catalyzes the reversible reaction in which hydroxymethyl group from 5,10-methylenetetrahydrofolate is transferred onto alpha-ketoisovalerate to form ketopantoate.</text>
</comment>
<dbReference type="GO" id="GO:0008168">
    <property type="term" value="F:methyltransferase activity"/>
    <property type="evidence" value="ECO:0007669"/>
    <property type="project" value="UniProtKB-KW"/>
</dbReference>
<protein>
    <recommendedName>
        <fullName evidence="8">3-methyl-2-oxobutanoate hydroxymethyltransferase</fullName>
        <ecNumber evidence="8">2.1.2.11</ecNumber>
    </recommendedName>
    <alternativeName>
        <fullName evidence="8">Ketopantoate hydroxymethyltransferase</fullName>
        <shortName evidence="8">KPHMT</shortName>
    </alternativeName>
</protein>
<keyword evidence="4 8" id="KW-0566">Pantothenate biosynthesis</keyword>
<keyword evidence="5 8" id="KW-0808">Transferase</keyword>
<dbReference type="HAMAP" id="MF_00156">
    <property type="entry name" value="PanB"/>
    <property type="match status" value="1"/>
</dbReference>
<evidence type="ECO:0000256" key="6">
    <source>
        <dbReference type="ARBA" id="ARBA00022723"/>
    </source>
</evidence>
<dbReference type="Pfam" id="PF02548">
    <property type="entry name" value="Pantoate_transf"/>
    <property type="match status" value="1"/>
</dbReference>
<evidence type="ECO:0000256" key="3">
    <source>
        <dbReference type="ARBA" id="ARBA00011424"/>
    </source>
</evidence>
<dbReference type="FunFam" id="3.20.20.60:FF:000003">
    <property type="entry name" value="3-methyl-2-oxobutanoate hydroxymethyltransferase"/>
    <property type="match status" value="1"/>
</dbReference>
<comment type="cofactor">
    <cofactor evidence="8 11">
        <name>Mg(2+)</name>
        <dbReference type="ChEBI" id="CHEBI:18420"/>
    </cofactor>
    <text evidence="8 11">Binds 1 Mg(2+) ion per subunit.</text>
</comment>
<evidence type="ECO:0000256" key="9">
    <source>
        <dbReference type="PIRSR" id="PIRSR000388-1"/>
    </source>
</evidence>
<name>A0A2U2AMH6_9GAMM</name>
<dbReference type="GO" id="GO:0032259">
    <property type="term" value="P:methylation"/>
    <property type="evidence" value="ECO:0007669"/>
    <property type="project" value="UniProtKB-KW"/>
</dbReference>
<evidence type="ECO:0000256" key="8">
    <source>
        <dbReference type="HAMAP-Rule" id="MF_00156"/>
    </source>
</evidence>
<feature type="binding site" evidence="8 11">
    <location>
        <position position="115"/>
    </location>
    <ligand>
        <name>Mg(2+)</name>
        <dbReference type="ChEBI" id="CHEBI:18420"/>
    </ligand>
</feature>
<dbReference type="SUPFAM" id="SSF51621">
    <property type="entry name" value="Phosphoenolpyruvate/pyruvate domain"/>
    <property type="match status" value="1"/>
</dbReference>
<proteinExistence type="inferred from homology"/>
<dbReference type="PANTHER" id="PTHR20881:SF0">
    <property type="entry name" value="3-METHYL-2-OXOBUTANOATE HYDROXYMETHYLTRANSFERASE"/>
    <property type="match status" value="1"/>
</dbReference>
<dbReference type="InterPro" id="IPR040442">
    <property type="entry name" value="Pyrv_kinase-like_dom_sf"/>
</dbReference>
<keyword evidence="8 11" id="KW-0460">Magnesium</keyword>
<evidence type="ECO:0000256" key="2">
    <source>
        <dbReference type="ARBA" id="ARBA00008676"/>
    </source>
</evidence>
<dbReference type="Proteomes" id="UP000244948">
    <property type="component" value="Unassembled WGS sequence"/>
</dbReference>
<keyword evidence="6 8" id="KW-0479">Metal-binding</keyword>
<keyword evidence="12" id="KW-0489">Methyltransferase</keyword>
<evidence type="ECO:0000256" key="5">
    <source>
        <dbReference type="ARBA" id="ARBA00022679"/>
    </source>
</evidence>
<dbReference type="GO" id="GO:0003864">
    <property type="term" value="F:3-methyl-2-oxobutanoate hydroxymethyltransferase activity"/>
    <property type="evidence" value="ECO:0007669"/>
    <property type="project" value="UniProtKB-UniRule"/>
</dbReference>
<feature type="binding site" evidence="8 11">
    <location>
        <position position="45"/>
    </location>
    <ligand>
        <name>Mg(2+)</name>
        <dbReference type="ChEBI" id="CHEBI:18420"/>
    </ligand>
</feature>
<comment type="subunit">
    <text evidence="3 8">Homodecamer; pentamer of dimers.</text>
</comment>
<reference evidence="12 13" key="1">
    <citation type="journal article" date="2018" name="Genome Announc.">
        <title>Ignatzschineria cameli sp. nov., isolated from necrotic foot tissue of dromedaries (Camelus dromedarius) and associated maggots (Wohlfahrtia species) in Dubai.</title>
        <authorList>
            <person name="Tsang C.C."/>
            <person name="Tang J.Y."/>
            <person name="Fong J.Y."/>
            <person name="Kinne J."/>
            <person name="Lee H.H."/>
            <person name="Joseph M."/>
            <person name="Jose S."/>
            <person name="Schuster R.K."/>
            <person name="Tang Y."/>
            <person name="Sivakumar S."/>
            <person name="Chen J.H."/>
            <person name="Teng J.L."/>
            <person name="Lau S.K."/>
            <person name="Wernery U."/>
            <person name="Woo P.C."/>
        </authorList>
    </citation>
    <scope>NUCLEOTIDE SEQUENCE [LARGE SCALE GENOMIC DNA]</scope>
    <source>
        <strain evidence="12 13">KCTC 22643</strain>
    </source>
</reference>
<evidence type="ECO:0000313" key="13">
    <source>
        <dbReference type="Proteomes" id="UP000244948"/>
    </source>
</evidence>
<feature type="binding site" evidence="8 10">
    <location>
        <begin position="45"/>
        <end position="46"/>
    </location>
    <ligand>
        <name>3-methyl-2-oxobutanoate</name>
        <dbReference type="ChEBI" id="CHEBI:11851"/>
    </ligand>
</feature>
<feature type="binding site" evidence="8 10">
    <location>
        <position position="84"/>
    </location>
    <ligand>
        <name>3-methyl-2-oxobutanoate</name>
        <dbReference type="ChEBI" id="CHEBI:11851"/>
    </ligand>
</feature>
<evidence type="ECO:0000256" key="10">
    <source>
        <dbReference type="PIRSR" id="PIRSR000388-2"/>
    </source>
</evidence>
<comment type="catalytic activity">
    <reaction evidence="8">
        <text>(6R)-5,10-methylene-5,6,7,8-tetrahydrofolate + 3-methyl-2-oxobutanoate + H2O = 2-dehydropantoate + (6S)-5,6,7,8-tetrahydrofolate</text>
        <dbReference type="Rhea" id="RHEA:11824"/>
        <dbReference type="ChEBI" id="CHEBI:11561"/>
        <dbReference type="ChEBI" id="CHEBI:11851"/>
        <dbReference type="ChEBI" id="CHEBI:15377"/>
        <dbReference type="ChEBI" id="CHEBI:15636"/>
        <dbReference type="ChEBI" id="CHEBI:57453"/>
        <dbReference type="EC" id="2.1.2.11"/>
    </reaction>
</comment>